<dbReference type="RefSeq" id="WP_151672674.1">
    <property type="nucleotide sequence ID" value="NZ_BKCG01000001.1"/>
</dbReference>
<keyword evidence="1" id="KW-0472">Membrane</keyword>
<dbReference type="OrthoDB" id="9808870at2"/>
<dbReference type="AlphaFoldDB" id="A0A5J4IMS0"/>
<dbReference type="EMBL" id="BKCG01000001">
    <property type="protein sequence ID" value="GER58605.1"/>
    <property type="molecule type" value="Genomic_DNA"/>
</dbReference>
<dbReference type="InterPro" id="IPR032809">
    <property type="entry name" value="Put_HupE_UreJ"/>
</dbReference>
<gene>
    <name evidence="2" type="ORF">ULMA_07130</name>
</gene>
<comment type="caution">
    <text evidence="2">The sequence shown here is derived from an EMBL/GenBank/DDBJ whole genome shotgun (WGS) entry which is preliminary data.</text>
</comment>
<organism evidence="2 3">
    <name type="scientific">Patiriisocius marinus</name>
    <dbReference type="NCBI Taxonomy" id="1397112"/>
    <lineage>
        <taxon>Bacteria</taxon>
        <taxon>Pseudomonadati</taxon>
        <taxon>Bacteroidota</taxon>
        <taxon>Flavobacteriia</taxon>
        <taxon>Flavobacteriales</taxon>
        <taxon>Flavobacteriaceae</taxon>
        <taxon>Patiriisocius</taxon>
    </lineage>
</organism>
<feature type="transmembrane region" description="Helical" evidence="1">
    <location>
        <begin position="20"/>
        <end position="36"/>
    </location>
</feature>
<feature type="transmembrane region" description="Helical" evidence="1">
    <location>
        <begin position="101"/>
        <end position="120"/>
    </location>
</feature>
<reference evidence="2 3" key="1">
    <citation type="submission" date="2019-08" db="EMBL/GenBank/DDBJ databases">
        <title>Draft genome sequence of Ulvibacter marinus type strain NBRC 109484.</title>
        <authorList>
            <person name="Kawano K."/>
            <person name="Ushijima N."/>
            <person name="Kihara M."/>
            <person name="Itoh H."/>
        </authorList>
    </citation>
    <scope>NUCLEOTIDE SEQUENCE [LARGE SCALE GENOMIC DNA]</scope>
    <source>
        <strain evidence="2 3">NBRC 109484</strain>
    </source>
</reference>
<evidence type="ECO:0000313" key="2">
    <source>
        <dbReference type="EMBL" id="GER58605.1"/>
    </source>
</evidence>
<evidence type="ECO:0000313" key="3">
    <source>
        <dbReference type="Proteomes" id="UP000326509"/>
    </source>
</evidence>
<dbReference type="Proteomes" id="UP000326509">
    <property type="component" value="Unassembled WGS sequence"/>
</dbReference>
<keyword evidence="1" id="KW-1133">Transmembrane helix</keyword>
<dbReference type="Pfam" id="PF13795">
    <property type="entry name" value="HupE_UreJ_2"/>
    <property type="match status" value="1"/>
</dbReference>
<feature type="transmembrane region" description="Helical" evidence="1">
    <location>
        <begin position="173"/>
        <end position="192"/>
    </location>
</feature>
<sequence length="194" mass="22019">MNDFIFYFKQGLAHILDIDGIDHMLFILAMVVFFDIKQWKKLLILVTAFTLGHSITLALSSFNIVQIDSSLIELLIPITIIITCFNNIIKTRKEQRTNYVFLYGLVLFFGLIHGLAFSNFLKMSLFESDSILLPLLGFNLGIEIGQLLIVTVFMILVTLILKTTSAIRHQHITIVVSVIIMLVSLYLLQGLLLD</sequence>
<accession>A0A5J4IMS0</accession>
<evidence type="ECO:0008006" key="4">
    <source>
        <dbReference type="Google" id="ProtNLM"/>
    </source>
</evidence>
<evidence type="ECO:0000256" key="1">
    <source>
        <dbReference type="SAM" id="Phobius"/>
    </source>
</evidence>
<feature type="transmembrane region" description="Helical" evidence="1">
    <location>
        <begin position="140"/>
        <end position="161"/>
    </location>
</feature>
<keyword evidence="3" id="KW-1185">Reference proteome</keyword>
<feature type="transmembrane region" description="Helical" evidence="1">
    <location>
        <begin position="43"/>
        <end position="65"/>
    </location>
</feature>
<name>A0A5J4IMS0_9FLAO</name>
<feature type="transmembrane region" description="Helical" evidence="1">
    <location>
        <begin position="71"/>
        <end position="89"/>
    </location>
</feature>
<proteinExistence type="predicted"/>
<keyword evidence="1" id="KW-0812">Transmembrane</keyword>
<protein>
    <recommendedName>
        <fullName evidence="4">HupE / UreJ protein</fullName>
    </recommendedName>
</protein>